<reference evidence="5" key="1">
    <citation type="journal article" date="2021" name="Open Biol.">
        <title>Shared evolutionary footprints suggest mitochondrial oxidative damage underlies multiple complex I losses in fungi.</title>
        <authorList>
            <person name="Schikora-Tamarit M.A."/>
            <person name="Marcet-Houben M."/>
            <person name="Nosek J."/>
            <person name="Gabaldon T."/>
        </authorList>
    </citation>
    <scope>NUCLEOTIDE SEQUENCE</scope>
    <source>
        <strain evidence="5">CBS2887</strain>
    </source>
</reference>
<evidence type="ECO:0000256" key="1">
    <source>
        <dbReference type="ARBA" id="ARBA00004173"/>
    </source>
</evidence>
<dbReference type="EMBL" id="JAEUBG010000347">
    <property type="protein sequence ID" value="KAH3688427.1"/>
    <property type="molecule type" value="Genomic_DNA"/>
</dbReference>
<comment type="similarity">
    <text evidence="2">Belongs to the PET117 family.</text>
</comment>
<keyword evidence="6" id="KW-1185">Reference proteome</keyword>
<keyword evidence="4" id="KW-0496">Mitochondrion</keyword>
<dbReference type="Proteomes" id="UP000774326">
    <property type="component" value="Unassembled WGS sequence"/>
</dbReference>
<comment type="subcellular location">
    <subcellularLocation>
        <location evidence="1">Mitochondrion</location>
    </subcellularLocation>
</comment>
<accession>A0A9P8QCA3</accession>
<proteinExistence type="inferred from homology"/>
<comment type="caution">
    <text evidence="5">The sequence shown here is derived from an EMBL/GenBank/DDBJ whole genome shotgun (WGS) entry which is preliminary data.</text>
</comment>
<organism evidence="5 6">
    <name type="scientific">Wickerhamomyces pijperi</name>
    <name type="common">Yeast</name>
    <name type="synonym">Pichia pijperi</name>
    <dbReference type="NCBI Taxonomy" id="599730"/>
    <lineage>
        <taxon>Eukaryota</taxon>
        <taxon>Fungi</taxon>
        <taxon>Dikarya</taxon>
        <taxon>Ascomycota</taxon>
        <taxon>Saccharomycotina</taxon>
        <taxon>Saccharomycetes</taxon>
        <taxon>Phaffomycetales</taxon>
        <taxon>Wickerhamomycetaceae</taxon>
        <taxon>Wickerhamomyces</taxon>
    </lineage>
</organism>
<protein>
    <submittedName>
        <fullName evidence="5">Uncharacterized protein</fullName>
    </submittedName>
</protein>
<evidence type="ECO:0000313" key="6">
    <source>
        <dbReference type="Proteomes" id="UP000774326"/>
    </source>
</evidence>
<reference evidence="5" key="2">
    <citation type="submission" date="2021-01" db="EMBL/GenBank/DDBJ databases">
        <authorList>
            <person name="Schikora-Tamarit M.A."/>
        </authorList>
    </citation>
    <scope>NUCLEOTIDE SEQUENCE</scope>
    <source>
        <strain evidence="5">CBS2887</strain>
    </source>
</reference>
<keyword evidence="3" id="KW-0809">Transit peptide</keyword>
<dbReference type="OrthoDB" id="3980254at2759"/>
<evidence type="ECO:0000256" key="3">
    <source>
        <dbReference type="ARBA" id="ARBA00022946"/>
    </source>
</evidence>
<gene>
    <name evidence="5" type="ORF">WICPIJ_000566</name>
</gene>
<evidence type="ECO:0000256" key="4">
    <source>
        <dbReference type="ARBA" id="ARBA00023128"/>
    </source>
</evidence>
<evidence type="ECO:0000256" key="2">
    <source>
        <dbReference type="ARBA" id="ARBA00008197"/>
    </source>
</evidence>
<dbReference type="Pfam" id="PF15786">
    <property type="entry name" value="PET117"/>
    <property type="match status" value="1"/>
</dbReference>
<dbReference type="GO" id="GO:0033617">
    <property type="term" value="P:mitochondrial respiratory chain complex IV assembly"/>
    <property type="evidence" value="ECO:0007669"/>
    <property type="project" value="TreeGrafter"/>
</dbReference>
<name>A0A9P8QCA3_WICPI</name>
<dbReference type="PANTHER" id="PTHR28163">
    <property type="entry name" value="PROTEIN PET117 HOMOLOG, MITOCHONDRIAL"/>
    <property type="match status" value="1"/>
</dbReference>
<dbReference type="InterPro" id="IPR031568">
    <property type="entry name" value="Pet117"/>
</dbReference>
<dbReference type="PANTHER" id="PTHR28163:SF1">
    <property type="entry name" value="PROTEIN PET117 HOMOLOG, MITOCHONDRIAL"/>
    <property type="match status" value="1"/>
</dbReference>
<dbReference type="GO" id="GO:0005739">
    <property type="term" value="C:mitochondrion"/>
    <property type="evidence" value="ECO:0007669"/>
    <property type="project" value="UniProtKB-SubCell"/>
</dbReference>
<sequence>MSTASKITLFSTIVTSTITVIWVHKVQDEERAALQQGPIKDEQRIAEKALKKKLLANQRDHEYQQELRKKYEQIQPLSGQINTGEDKPASN</sequence>
<evidence type="ECO:0000313" key="5">
    <source>
        <dbReference type="EMBL" id="KAH3688427.1"/>
    </source>
</evidence>
<dbReference type="AlphaFoldDB" id="A0A9P8QCA3"/>